<dbReference type="OrthoDB" id="2361087at2"/>
<dbReference type="Proteomes" id="UP000216013">
    <property type="component" value="Unassembled WGS sequence"/>
</dbReference>
<dbReference type="InterPro" id="IPR000361">
    <property type="entry name" value="ATAP_core_dom"/>
</dbReference>
<dbReference type="Pfam" id="PF01521">
    <property type="entry name" value="Fe-S_biosyn"/>
    <property type="match status" value="1"/>
</dbReference>
<name>A0A268ADD9_9BACI</name>
<feature type="domain" description="Core" evidence="1">
    <location>
        <begin position="7"/>
        <end position="102"/>
    </location>
</feature>
<protein>
    <recommendedName>
        <fullName evidence="1">Core domain-containing protein</fullName>
    </recommendedName>
</protein>
<dbReference type="InterPro" id="IPR035903">
    <property type="entry name" value="HesB-like_dom_sf"/>
</dbReference>
<dbReference type="Gene3D" id="2.60.300.12">
    <property type="entry name" value="HesB-like domain"/>
    <property type="match status" value="1"/>
</dbReference>
<evidence type="ECO:0000259" key="1">
    <source>
        <dbReference type="Pfam" id="PF01521"/>
    </source>
</evidence>
<dbReference type="SUPFAM" id="SSF89360">
    <property type="entry name" value="HesB-like domain"/>
    <property type="match status" value="1"/>
</dbReference>
<evidence type="ECO:0000313" key="2">
    <source>
        <dbReference type="EMBL" id="PAD22127.1"/>
    </source>
</evidence>
<organism evidence="2 3">
    <name type="scientific">Terribacillus saccharophilus</name>
    <dbReference type="NCBI Taxonomy" id="361277"/>
    <lineage>
        <taxon>Bacteria</taxon>
        <taxon>Bacillati</taxon>
        <taxon>Bacillota</taxon>
        <taxon>Bacilli</taxon>
        <taxon>Bacillales</taxon>
        <taxon>Bacillaceae</taxon>
        <taxon>Terribacillus</taxon>
    </lineage>
</organism>
<reference evidence="2 3" key="1">
    <citation type="submission" date="2017-07" db="EMBL/GenBank/DDBJ databases">
        <title>Isolation and whole genome analysis of endospore-forming bacteria from heroin.</title>
        <authorList>
            <person name="Kalinowski J."/>
            <person name="Ahrens B."/>
            <person name="Al-Dilaimi A."/>
            <person name="Winkler A."/>
            <person name="Wibberg D."/>
            <person name="Schleenbecker U."/>
            <person name="Ruckert C."/>
            <person name="Wolfel R."/>
            <person name="Grass G."/>
        </authorList>
    </citation>
    <scope>NUCLEOTIDE SEQUENCE [LARGE SCALE GENOMIC DNA]</scope>
    <source>
        <strain evidence="2 3">7528</strain>
    </source>
</reference>
<comment type="caution">
    <text evidence="2">The sequence shown here is derived from an EMBL/GenBank/DDBJ whole genome shotgun (WGS) entry which is preliminary data.</text>
</comment>
<gene>
    <name evidence="2" type="ORF">CHH64_05645</name>
</gene>
<sequence length="128" mass="14538">MKEEDNMKLTVTETALEKIQALQDETHRYLVLFYDTVGIGCKVNGIPTVRLAEEPRARDIEVESEALPALIDQQQEVFFAEEVKLDFSNNVFRLSSKEGYLNALIPQTHLTQTDFIENKTEASRGDSC</sequence>
<evidence type="ECO:0000313" key="3">
    <source>
        <dbReference type="Proteomes" id="UP000216013"/>
    </source>
</evidence>
<dbReference type="EMBL" id="NPBV01000003">
    <property type="protein sequence ID" value="PAD22127.1"/>
    <property type="molecule type" value="Genomic_DNA"/>
</dbReference>
<dbReference type="AlphaFoldDB" id="A0A268ADD9"/>
<proteinExistence type="predicted"/>
<accession>A0A268ADD9</accession>